<comment type="caution">
    <text evidence="1">The sequence shown here is derived from an EMBL/GenBank/DDBJ whole genome shotgun (WGS) entry which is preliminary data.</text>
</comment>
<reference evidence="1 4" key="1">
    <citation type="submission" date="2021-11" db="EMBL/GenBank/DDBJ databases">
        <title>Draft genome sequence of Capnocytophaga sp. strain KC07075 isolated from cat oral cavity.</title>
        <authorList>
            <person name="Suzuki M."/>
            <person name="Imaoka K."/>
            <person name="Kimura M."/>
            <person name="Morikawa S."/>
            <person name="Maeda K."/>
        </authorList>
    </citation>
    <scope>NUCLEOTIDE SEQUENCE</scope>
    <source>
        <strain evidence="1">KC07075</strain>
        <strain evidence="2 4">KC07079</strain>
    </source>
</reference>
<proteinExistence type="predicted"/>
<sequence>MVDTIDKLTDVDVITSFLIKKDTIFVQNNLFQEVGIIENVAQTCSIIVGQFFFHNNHFNKKILGYISGIKKMSIFALPESLTYIRTHASLLSKYETEHYTLCTMLCDVFSVNTKIAQGEINLIIKEN</sequence>
<dbReference type="EMBL" id="BQKA01000033">
    <property type="protein sequence ID" value="GJM50742.1"/>
    <property type="molecule type" value="Genomic_DNA"/>
</dbReference>
<evidence type="ECO:0000313" key="3">
    <source>
        <dbReference type="Proteomes" id="UP001207736"/>
    </source>
</evidence>
<evidence type="ECO:0000313" key="2">
    <source>
        <dbReference type="EMBL" id="GJM51895.1"/>
    </source>
</evidence>
<gene>
    <name evidence="1" type="ORF">RCZ15_17150</name>
    <name evidence="2" type="ORF">RCZ16_02130</name>
</gene>
<accession>A0AAV5ATW7</accession>
<dbReference type="EMBL" id="BQKB01000007">
    <property type="protein sequence ID" value="GJM51895.1"/>
    <property type="molecule type" value="Genomic_DNA"/>
</dbReference>
<dbReference type="Gene3D" id="3.10.129.10">
    <property type="entry name" value="Hotdog Thioesterase"/>
    <property type="match status" value="1"/>
</dbReference>
<evidence type="ECO:0000313" key="1">
    <source>
        <dbReference type="EMBL" id="GJM50742.1"/>
    </source>
</evidence>
<dbReference type="Proteomes" id="UP001207736">
    <property type="component" value="Unassembled WGS sequence"/>
</dbReference>
<organism evidence="1 3">
    <name type="scientific">Capnocytophaga catalasegens</name>
    <dbReference type="NCBI Taxonomy" id="1004260"/>
    <lineage>
        <taxon>Bacteria</taxon>
        <taxon>Pseudomonadati</taxon>
        <taxon>Bacteroidota</taxon>
        <taxon>Flavobacteriia</taxon>
        <taxon>Flavobacteriales</taxon>
        <taxon>Flavobacteriaceae</taxon>
        <taxon>Capnocytophaga</taxon>
    </lineage>
</organism>
<dbReference type="Proteomes" id="UP001208692">
    <property type="component" value="Unassembled WGS sequence"/>
</dbReference>
<evidence type="ECO:0000313" key="4">
    <source>
        <dbReference type="Proteomes" id="UP001208692"/>
    </source>
</evidence>
<protein>
    <submittedName>
        <fullName evidence="1">Uncharacterized protein</fullName>
    </submittedName>
</protein>
<name>A0AAV5ATW7_9FLAO</name>
<keyword evidence="4" id="KW-1185">Reference proteome</keyword>
<dbReference type="AlphaFoldDB" id="A0AAV5ATW7"/>